<evidence type="ECO:0000313" key="4">
    <source>
        <dbReference type="Proteomes" id="UP000297453"/>
    </source>
</evidence>
<gene>
    <name evidence="3" type="ORF">EHO59_10750</name>
</gene>
<dbReference type="Proteomes" id="UP000297453">
    <property type="component" value="Unassembled WGS sequence"/>
</dbReference>
<name>A0A4R9FZT0_9LEPT</name>
<evidence type="ECO:0000313" key="3">
    <source>
        <dbReference type="EMBL" id="TGK03990.1"/>
    </source>
</evidence>
<dbReference type="Gene3D" id="3.40.50.720">
    <property type="entry name" value="NAD(P)-binding Rossmann-like Domain"/>
    <property type="match status" value="1"/>
</dbReference>
<comment type="similarity">
    <text evidence="2">Belongs to the short-chain dehydrogenases/reductases (SDR) family.</text>
</comment>
<dbReference type="PRINTS" id="PR00080">
    <property type="entry name" value="SDRFAMILY"/>
</dbReference>
<dbReference type="RefSeq" id="WP_135587816.1">
    <property type="nucleotide sequence ID" value="NZ_RQEP01000012.1"/>
</dbReference>
<dbReference type="CDD" id="cd05327">
    <property type="entry name" value="retinol-DH_like_SDR_c_like"/>
    <property type="match status" value="1"/>
</dbReference>
<sequence length="280" mass="30874">MKRAVITGGTEGIGKATVQGLAERGWAITLVARNREKAESTVREISSKTGNTNLEYVIGDLSSLSEVKRLGAELSEKYSSIDCLINNAGVMSPERKETKDGHELNFGVNHLSHVLLTRMLLANIKKSPQGRIVIVSSKLHRNAKPDLSDLEQTSKYDWMKAYSDSKLFNVYFTQDLSELLQGTSVTANALHPGVVNTELARDLKGPIALVFGVIKNLVFISPKKGAQTSIYLADAPGLEKTSGHYFEDRKQVRLKGLALDSDLRAKIREKTDHILKPFLN</sequence>
<protein>
    <submittedName>
        <fullName evidence="3">SDR family oxidoreductase</fullName>
    </submittedName>
</protein>
<dbReference type="InterPro" id="IPR002347">
    <property type="entry name" value="SDR_fam"/>
</dbReference>
<dbReference type="PANTHER" id="PTHR43157">
    <property type="entry name" value="PHOSPHATIDYLINOSITOL-GLYCAN BIOSYNTHESIS CLASS F PROTEIN-RELATED"/>
    <property type="match status" value="1"/>
</dbReference>
<reference evidence="3" key="1">
    <citation type="journal article" date="2019" name="PLoS Negl. Trop. Dis.">
        <title>Revisiting the worldwide diversity of Leptospira species in the environment.</title>
        <authorList>
            <person name="Vincent A.T."/>
            <person name="Schiettekatte O."/>
            <person name="Bourhy P."/>
            <person name="Veyrier F.J."/>
            <person name="Picardeau M."/>
        </authorList>
    </citation>
    <scope>NUCLEOTIDE SEQUENCE [LARGE SCALE GENOMIC DNA]</scope>
    <source>
        <strain evidence="3">SSS9</strain>
    </source>
</reference>
<dbReference type="EMBL" id="RQEP01000012">
    <property type="protein sequence ID" value="TGK03990.1"/>
    <property type="molecule type" value="Genomic_DNA"/>
</dbReference>
<dbReference type="SUPFAM" id="SSF51735">
    <property type="entry name" value="NAD(P)-binding Rossmann-fold domains"/>
    <property type="match status" value="1"/>
</dbReference>
<keyword evidence="1" id="KW-0560">Oxidoreductase</keyword>
<comment type="caution">
    <text evidence="3">The sequence shown here is derived from an EMBL/GenBank/DDBJ whole genome shotgun (WGS) entry which is preliminary data.</text>
</comment>
<evidence type="ECO:0000256" key="1">
    <source>
        <dbReference type="ARBA" id="ARBA00023002"/>
    </source>
</evidence>
<accession>A0A4R9FZT0</accession>
<evidence type="ECO:0000256" key="2">
    <source>
        <dbReference type="RuleBase" id="RU000363"/>
    </source>
</evidence>
<keyword evidence="4" id="KW-1185">Reference proteome</keyword>
<dbReference type="PRINTS" id="PR00081">
    <property type="entry name" value="GDHRDH"/>
</dbReference>
<proteinExistence type="inferred from homology"/>
<dbReference type="InterPro" id="IPR036291">
    <property type="entry name" value="NAD(P)-bd_dom_sf"/>
</dbReference>
<dbReference type="GO" id="GO:0016491">
    <property type="term" value="F:oxidoreductase activity"/>
    <property type="evidence" value="ECO:0007669"/>
    <property type="project" value="UniProtKB-KW"/>
</dbReference>
<dbReference type="Pfam" id="PF00106">
    <property type="entry name" value="adh_short"/>
    <property type="match status" value="1"/>
</dbReference>
<organism evidence="3 4">
    <name type="scientific">Leptospira semungkisensis</name>
    <dbReference type="NCBI Taxonomy" id="2484985"/>
    <lineage>
        <taxon>Bacteria</taxon>
        <taxon>Pseudomonadati</taxon>
        <taxon>Spirochaetota</taxon>
        <taxon>Spirochaetia</taxon>
        <taxon>Leptospirales</taxon>
        <taxon>Leptospiraceae</taxon>
        <taxon>Leptospira</taxon>
    </lineage>
</organism>
<dbReference type="AlphaFoldDB" id="A0A4R9FZT0"/>
<dbReference type="OrthoDB" id="5786478at2"/>
<dbReference type="PANTHER" id="PTHR43157:SF31">
    <property type="entry name" value="PHOSPHATIDYLINOSITOL-GLYCAN BIOSYNTHESIS CLASS F PROTEIN"/>
    <property type="match status" value="1"/>
</dbReference>